<protein>
    <submittedName>
        <fullName evidence="2">Uncharacterized protein</fullName>
    </submittedName>
</protein>
<dbReference type="EMBL" id="JAUSZI010000002">
    <property type="protein sequence ID" value="MDQ1033076.1"/>
    <property type="molecule type" value="Genomic_DNA"/>
</dbReference>
<feature type="region of interest" description="Disordered" evidence="1">
    <location>
        <begin position="102"/>
        <end position="128"/>
    </location>
</feature>
<evidence type="ECO:0000313" key="2">
    <source>
        <dbReference type="EMBL" id="MDQ1033076.1"/>
    </source>
</evidence>
<reference evidence="2 3" key="1">
    <citation type="submission" date="2023-07" db="EMBL/GenBank/DDBJ databases">
        <title>Comparative genomics of wheat-associated soil bacteria to identify genetic determinants of phenazine resistance.</title>
        <authorList>
            <person name="Mouncey N."/>
        </authorList>
    </citation>
    <scope>NUCLEOTIDE SEQUENCE [LARGE SCALE GENOMIC DNA]</scope>
    <source>
        <strain evidence="2 3">V2I4</strain>
    </source>
</reference>
<proteinExistence type="predicted"/>
<evidence type="ECO:0000256" key="1">
    <source>
        <dbReference type="SAM" id="MobiDB-lite"/>
    </source>
</evidence>
<dbReference type="Proteomes" id="UP001230328">
    <property type="component" value="Unassembled WGS sequence"/>
</dbReference>
<evidence type="ECO:0000313" key="3">
    <source>
        <dbReference type="Proteomes" id="UP001230328"/>
    </source>
</evidence>
<gene>
    <name evidence="2" type="ORF">QF035_010658</name>
</gene>
<keyword evidence="3" id="KW-1185">Reference proteome</keyword>
<feature type="region of interest" description="Disordered" evidence="1">
    <location>
        <begin position="1"/>
        <end position="20"/>
    </location>
</feature>
<name>A0ABU0TB83_9ACTN</name>
<organism evidence="2 3">
    <name type="scientific">Streptomyces umbrinus</name>
    <dbReference type="NCBI Taxonomy" id="67370"/>
    <lineage>
        <taxon>Bacteria</taxon>
        <taxon>Bacillati</taxon>
        <taxon>Actinomycetota</taxon>
        <taxon>Actinomycetes</taxon>
        <taxon>Kitasatosporales</taxon>
        <taxon>Streptomycetaceae</taxon>
        <taxon>Streptomyces</taxon>
        <taxon>Streptomyces phaeochromogenes group</taxon>
    </lineage>
</organism>
<accession>A0ABU0TB83</accession>
<sequence length="265" mass="28307">MELAAAAVDEGSEEEERDAAETTAAHLVYRAYTYSLALAVDPETWQGYPAVREHGARRFEATAVAFLGGGLWLHHTLRITEADGASDVLTLIVPCTVAAATPTSSSTRKTSSWNSSRSSGPPTACPCTTTARRTAAAFSRFRRWAATADHPSRGRTPAHSTYRTRRTHSADSPGCASFHACCTMRKESRMTSLTYPELPENPLVVLIGASGAGKSTLADTWPASQVLSLCAALGHPPDRCSGSGWDGEDLRGVDEGVTRLQHTEC</sequence>
<feature type="region of interest" description="Disordered" evidence="1">
    <location>
        <begin position="147"/>
        <end position="171"/>
    </location>
</feature>
<comment type="caution">
    <text evidence="2">The sequence shown here is derived from an EMBL/GenBank/DDBJ whole genome shotgun (WGS) entry which is preliminary data.</text>
</comment>